<proteinExistence type="predicted"/>
<feature type="signal peptide" evidence="1">
    <location>
        <begin position="1"/>
        <end position="29"/>
    </location>
</feature>
<keyword evidence="1" id="KW-0732">Signal</keyword>
<evidence type="ECO:0000313" key="2">
    <source>
        <dbReference type="EMBL" id="WUT44890.1"/>
    </source>
</evidence>
<accession>A0ABZ1WYJ0</accession>
<organism evidence="2 3">
    <name type="scientific">Streptomyces pseudovenezuelae</name>
    <dbReference type="NCBI Taxonomy" id="67350"/>
    <lineage>
        <taxon>Bacteria</taxon>
        <taxon>Bacillati</taxon>
        <taxon>Actinomycetota</taxon>
        <taxon>Actinomycetes</taxon>
        <taxon>Kitasatosporales</taxon>
        <taxon>Streptomycetaceae</taxon>
        <taxon>Streptomyces</taxon>
        <taxon>Streptomyces aurantiacus group</taxon>
    </lineage>
</organism>
<protein>
    <submittedName>
        <fullName evidence="2">Uncharacterized protein</fullName>
    </submittedName>
</protein>
<sequence>MIRTCIAKATAVAALMLGLTVLLTPAAVAAVPSATAAAAAPAAAAQVASPQTGTWGG</sequence>
<dbReference type="GeneID" id="95699514"/>
<dbReference type="Proteomes" id="UP001432168">
    <property type="component" value="Chromosome"/>
</dbReference>
<name>A0ABZ1WYJ0_9ACTN</name>
<reference evidence="2" key="1">
    <citation type="submission" date="2022-10" db="EMBL/GenBank/DDBJ databases">
        <title>The complete genomes of actinobacterial strains from the NBC collection.</title>
        <authorList>
            <person name="Joergensen T.S."/>
            <person name="Alvarez Arevalo M."/>
            <person name="Sterndorff E.B."/>
            <person name="Faurdal D."/>
            <person name="Vuksanovic O."/>
            <person name="Mourched A.-S."/>
            <person name="Charusanti P."/>
            <person name="Shaw S."/>
            <person name="Blin K."/>
            <person name="Weber T."/>
        </authorList>
    </citation>
    <scope>NUCLEOTIDE SEQUENCE</scope>
    <source>
        <strain evidence="2">NBC_00686</strain>
    </source>
</reference>
<feature type="chain" id="PRO_5045624291" evidence="1">
    <location>
        <begin position="30"/>
        <end position="57"/>
    </location>
</feature>
<evidence type="ECO:0000256" key="1">
    <source>
        <dbReference type="SAM" id="SignalP"/>
    </source>
</evidence>
<gene>
    <name evidence="2" type="ORF">OG929_22505</name>
</gene>
<dbReference type="RefSeq" id="WP_158806285.1">
    <property type="nucleotide sequence ID" value="NZ_CP107755.1"/>
</dbReference>
<evidence type="ECO:0000313" key="3">
    <source>
        <dbReference type="Proteomes" id="UP001432168"/>
    </source>
</evidence>
<dbReference type="EMBL" id="CP109011">
    <property type="protein sequence ID" value="WUT44890.1"/>
    <property type="molecule type" value="Genomic_DNA"/>
</dbReference>
<keyword evidence="3" id="KW-1185">Reference proteome</keyword>